<dbReference type="EMBL" id="CAJJDN010000003">
    <property type="protein sequence ID" value="CAD8048522.1"/>
    <property type="molecule type" value="Genomic_DNA"/>
</dbReference>
<keyword evidence="3 11" id="KW-0963">Cytoplasm</keyword>
<protein>
    <recommendedName>
        <fullName evidence="11">Dynein light chain</fullName>
    </recommendedName>
</protein>
<reference evidence="12" key="1">
    <citation type="submission" date="2021-01" db="EMBL/GenBank/DDBJ databases">
        <authorList>
            <consortium name="Genoscope - CEA"/>
            <person name="William W."/>
        </authorList>
    </citation>
    <scope>NUCLEOTIDE SEQUENCE</scope>
</reference>
<evidence type="ECO:0000256" key="2">
    <source>
        <dbReference type="ARBA" id="ARBA00011655"/>
    </source>
</evidence>
<dbReference type="GO" id="GO:0045505">
    <property type="term" value="F:dynein intermediate chain binding"/>
    <property type="evidence" value="ECO:0007669"/>
    <property type="project" value="TreeGrafter"/>
</dbReference>
<dbReference type="OrthoDB" id="6506078at2759"/>
<dbReference type="CDD" id="cd21453">
    <property type="entry name" value="DLC-like_DNAL4"/>
    <property type="match status" value="1"/>
</dbReference>
<dbReference type="GO" id="GO:0007017">
    <property type="term" value="P:microtubule-based process"/>
    <property type="evidence" value="ECO:0007669"/>
    <property type="project" value="InterPro"/>
</dbReference>
<dbReference type="Pfam" id="PF01221">
    <property type="entry name" value="Dynein_light"/>
    <property type="match status" value="1"/>
</dbReference>
<evidence type="ECO:0000256" key="5">
    <source>
        <dbReference type="ARBA" id="ARBA00023017"/>
    </source>
</evidence>
<name>A0A8S1K1L1_9CILI</name>
<dbReference type="Proteomes" id="UP000692954">
    <property type="component" value="Unassembled WGS sequence"/>
</dbReference>
<gene>
    <name evidence="12" type="ORF">PSON_ATCC_30995.1.T0030271</name>
</gene>
<keyword evidence="8 11" id="KW-0206">Cytoskeleton</keyword>
<dbReference type="SMART" id="SM01375">
    <property type="entry name" value="Dynein_light"/>
    <property type="match status" value="1"/>
</dbReference>
<organism evidence="12 13">
    <name type="scientific">Paramecium sonneborni</name>
    <dbReference type="NCBI Taxonomy" id="65129"/>
    <lineage>
        <taxon>Eukaryota</taxon>
        <taxon>Sar</taxon>
        <taxon>Alveolata</taxon>
        <taxon>Ciliophora</taxon>
        <taxon>Intramacronucleata</taxon>
        <taxon>Oligohymenophorea</taxon>
        <taxon>Peniculida</taxon>
        <taxon>Parameciidae</taxon>
        <taxon>Paramecium</taxon>
    </lineage>
</organism>
<dbReference type="PANTHER" id="PTHR11886">
    <property type="entry name" value="DYNEIN LIGHT CHAIN"/>
    <property type="match status" value="1"/>
</dbReference>
<evidence type="ECO:0000256" key="7">
    <source>
        <dbReference type="ARBA" id="ARBA00023175"/>
    </source>
</evidence>
<dbReference type="GO" id="GO:0005868">
    <property type="term" value="C:cytoplasmic dynein complex"/>
    <property type="evidence" value="ECO:0007669"/>
    <property type="project" value="TreeGrafter"/>
</dbReference>
<evidence type="ECO:0000256" key="10">
    <source>
        <dbReference type="ARBA" id="ARBA00057688"/>
    </source>
</evidence>
<keyword evidence="7 11" id="KW-0505">Motor protein</keyword>
<evidence type="ECO:0000313" key="13">
    <source>
        <dbReference type="Proteomes" id="UP000692954"/>
    </source>
</evidence>
<dbReference type="PANTHER" id="PTHR11886:SF35">
    <property type="entry name" value="DYNEIN LIGHT CHAIN"/>
    <property type="match status" value="1"/>
</dbReference>
<comment type="function">
    <text evidence="10">Force generating protein of respiratory cilia. Produces force towards the minus ends of microtubules. Dynein has ATPase activity.</text>
</comment>
<keyword evidence="13" id="KW-1185">Reference proteome</keyword>
<evidence type="ECO:0000256" key="3">
    <source>
        <dbReference type="ARBA" id="ARBA00022490"/>
    </source>
</evidence>
<dbReference type="GO" id="GO:0005930">
    <property type="term" value="C:axoneme"/>
    <property type="evidence" value="ECO:0007669"/>
    <property type="project" value="UniProtKB-SubCell"/>
</dbReference>
<evidence type="ECO:0000256" key="9">
    <source>
        <dbReference type="ARBA" id="ARBA00023273"/>
    </source>
</evidence>
<sequence>MEEKKETQDLAQLKKEMLGVAIIKDTDMSPDMLSEVQDSIVSGIENNSSPVLSIENACKTIKEALEKKYGPTWQVIVGEGYAYDVTVQNNTRLFMFYNGCLACLVFKS</sequence>
<dbReference type="FunFam" id="3.30.740.10:FF:000002">
    <property type="entry name" value="Dynein light chain"/>
    <property type="match status" value="1"/>
</dbReference>
<proteinExistence type="inferred from homology"/>
<evidence type="ECO:0000256" key="8">
    <source>
        <dbReference type="ARBA" id="ARBA00023212"/>
    </source>
</evidence>
<comment type="caution">
    <text evidence="12">The sequence shown here is derived from an EMBL/GenBank/DDBJ whole genome shotgun (WGS) entry which is preliminary data.</text>
</comment>
<accession>A0A8S1K1L1</accession>
<keyword evidence="5 11" id="KW-0243">Dynein</keyword>
<keyword evidence="4 11" id="KW-0493">Microtubule</keyword>
<dbReference type="AlphaFoldDB" id="A0A8S1K1L1"/>
<evidence type="ECO:0000256" key="4">
    <source>
        <dbReference type="ARBA" id="ARBA00022701"/>
    </source>
</evidence>
<keyword evidence="9" id="KW-0966">Cell projection</keyword>
<evidence type="ECO:0000313" key="12">
    <source>
        <dbReference type="EMBL" id="CAD8048522.1"/>
    </source>
</evidence>
<comment type="subunit">
    <text evidence="2">Consists of at least two heavy chains and a number of intermediate and light chains.</text>
</comment>
<comment type="similarity">
    <text evidence="11">Belongs to the dynein light chain family.</text>
</comment>
<comment type="subcellular location">
    <subcellularLocation>
        <location evidence="1">Cytoplasm</location>
        <location evidence="1">Cytoskeleton</location>
        <location evidence="1">Cilium axoneme</location>
    </subcellularLocation>
</comment>
<dbReference type="InterPro" id="IPR001372">
    <property type="entry name" value="Dynein_light_chain_typ-1/2"/>
</dbReference>
<evidence type="ECO:0000256" key="6">
    <source>
        <dbReference type="ARBA" id="ARBA00023069"/>
    </source>
</evidence>
<keyword evidence="6" id="KW-0969">Cilium</keyword>
<evidence type="ECO:0000256" key="11">
    <source>
        <dbReference type="RuleBase" id="RU365010"/>
    </source>
</evidence>
<evidence type="ECO:0000256" key="1">
    <source>
        <dbReference type="ARBA" id="ARBA00004430"/>
    </source>
</evidence>
<dbReference type="GO" id="GO:0005874">
    <property type="term" value="C:microtubule"/>
    <property type="evidence" value="ECO:0007669"/>
    <property type="project" value="UniProtKB-KW"/>
</dbReference>